<dbReference type="PANTHER" id="PTHR33067:SF31">
    <property type="entry name" value="RNA-DIRECTED DNA POLYMERASE"/>
    <property type="match status" value="1"/>
</dbReference>
<sequence length="179" mass="19467">MIPEVVAALLIVSFPGSISIPTNIASLSLSNVLADVGSNINLMPYSLFQLIFPVDFVILEMDEDERLPLILGRPFLATSRALIIVLDGKLTLRVTDDHVTFDVSGTITYPTIHRDTLSNMDTCTVVVSQSLLGCPRESVGMHVVDHRSGMRVKGHGATMSRSVQKVGDELVYMNPPCIS</sequence>
<name>A0AAD8K254_TARER</name>
<organism evidence="1 2">
    <name type="scientific">Tagetes erecta</name>
    <name type="common">African marigold</name>
    <dbReference type="NCBI Taxonomy" id="13708"/>
    <lineage>
        <taxon>Eukaryota</taxon>
        <taxon>Viridiplantae</taxon>
        <taxon>Streptophyta</taxon>
        <taxon>Embryophyta</taxon>
        <taxon>Tracheophyta</taxon>
        <taxon>Spermatophyta</taxon>
        <taxon>Magnoliopsida</taxon>
        <taxon>eudicotyledons</taxon>
        <taxon>Gunneridae</taxon>
        <taxon>Pentapetalae</taxon>
        <taxon>asterids</taxon>
        <taxon>campanulids</taxon>
        <taxon>Asterales</taxon>
        <taxon>Asteraceae</taxon>
        <taxon>Asteroideae</taxon>
        <taxon>Heliantheae alliance</taxon>
        <taxon>Tageteae</taxon>
        <taxon>Tagetes</taxon>
    </lineage>
</organism>
<comment type="caution">
    <text evidence="1">The sequence shown here is derived from an EMBL/GenBank/DDBJ whole genome shotgun (WGS) entry which is preliminary data.</text>
</comment>
<dbReference type="Proteomes" id="UP001229421">
    <property type="component" value="Unassembled WGS sequence"/>
</dbReference>
<dbReference type="EMBL" id="JAUHHV010000008">
    <property type="protein sequence ID" value="KAK1414358.1"/>
    <property type="molecule type" value="Genomic_DNA"/>
</dbReference>
<keyword evidence="2" id="KW-1185">Reference proteome</keyword>
<dbReference type="Gene3D" id="2.40.70.10">
    <property type="entry name" value="Acid Proteases"/>
    <property type="match status" value="1"/>
</dbReference>
<dbReference type="InterPro" id="IPR021109">
    <property type="entry name" value="Peptidase_aspartic_dom_sf"/>
</dbReference>
<evidence type="ECO:0008006" key="3">
    <source>
        <dbReference type="Google" id="ProtNLM"/>
    </source>
</evidence>
<accession>A0AAD8K254</accession>
<evidence type="ECO:0000313" key="2">
    <source>
        <dbReference type="Proteomes" id="UP001229421"/>
    </source>
</evidence>
<protein>
    <recommendedName>
        <fullName evidence="3">Reverse transcriptase domain-containing protein</fullName>
    </recommendedName>
</protein>
<proteinExistence type="predicted"/>
<reference evidence="1" key="1">
    <citation type="journal article" date="2023" name="bioRxiv">
        <title>Improved chromosome-level genome assembly for marigold (Tagetes erecta).</title>
        <authorList>
            <person name="Jiang F."/>
            <person name="Yuan L."/>
            <person name="Wang S."/>
            <person name="Wang H."/>
            <person name="Xu D."/>
            <person name="Wang A."/>
            <person name="Fan W."/>
        </authorList>
    </citation>
    <scope>NUCLEOTIDE SEQUENCE</scope>
    <source>
        <strain evidence="1">WSJ</strain>
        <tissue evidence="1">Leaf</tissue>
    </source>
</reference>
<dbReference type="AlphaFoldDB" id="A0AAD8K254"/>
<gene>
    <name evidence="1" type="ORF">QVD17_30102</name>
</gene>
<dbReference type="PANTHER" id="PTHR33067">
    <property type="entry name" value="RNA-DIRECTED DNA POLYMERASE-RELATED"/>
    <property type="match status" value="1"/>
</dbReference>
<evidence type="ECO:0000313" key="1">
    <source>
        <dbReference type="EMBL" id="KAK1414358.1"/>
    </source>
</evidence>